<keyword evidence="3" id="KW-1185">Reference proteome</keyword>
<sequence>MVRVRSVRAGTPPLHRPHTLRCGQHSTHLQVPEVSFPPGGSSPLASPPTPVSETHTPSKSSGGVQYLQDPSRLEVRTLNLRASYTSHVCTTDQFQRPCPGLAAARSLRLPLVVSLPWYRTPLEVLLSVASPTCVTAGLLQHPRPSGL</sequence>
<protein>
    <submittedName>
        <fullName evidence="2">Uncharacterized protein</fullName>
    </submittedName>
</protein>
<dbReference type="EMBL" id="JANPWB010000005">
    <property type="protein sequence ID" value="KAJ1188376.1"/>
    <property type="molecule type" value="Genomic_DNA"/>
</dbReference>
<evidence type="ECO:0000313" key="3">
    <source>
        <dbReference type="Proteomes" id="UP001066276"/>
    </source>
</evidence>
<name>A0AAV7UIC0_PLEWA</name>
<dbReference type="Proteomes" id="UP001066276">
    <property type="component" value="Chromosome 3_1"/>
</dbReference>
<reference evidence="2" key="1">
    <citation type="journal article" date="2022" name="bioRxiv">
        <title>Sequencing and chromosome-scale assembly of the giantPleurodeles waltlgenome.</title>
        <authorList>
            <person name="Brown T."/>
            <person name="Elewa A."/>
            <person name="Iarovenko S."/>
            <person name="Subramanian E."/>
            <person name="Araus A.J."/>
            <person name="Petzold A."/>
            <person name="Susuki M."/>
            <person name="Suzuki K.-i.T."/>
            <person name="Hayashi T."/>
            <person name="Toyoda A."/>
            <person name="Oliveira C."/>
            <person name="Osipova E."/>
            <person name="Leigh N.D."/>
            <person name="Simon A."/>
            <person name="Yun M.H."/>
        </authorList>
    </citation>
    <scope>NUCLEOTIDE SEQUENCE</scope>
    <source>
        <strain evidence="2">20211129_DDA</strain>
        <tissue evidence="2">Liver</tissue>
    </source>
</reference>
<evidence type="ECO:0000256" key="1">
    <source>
        <dbReference type="SAM" id="MobiDB-lite"/>
    </source>
</evidence>
<gene>
    <name evidence="2" type="ORF">NDU88_005137</name>
</gene>
<comment type="caution">
    <text evidence="2">The sequence shown here is derived from an EMBL/GenBank/DDBJ whole genome shotgun (WGS) entry which is preliminary data.</text>
</comment>
<organism evidence="2 3">
    <name type="scientific">Pleurodeles waltl</name>
    <name type="common">Iberian ribbed newt</name>
    <dbReference type="NCBI Taxonomy" id="8319"/>
    <lineage>
        <taxon>Eukaryota</taxon>
        <taxon>Metazoa</taxon>
        <taxon>Chordata</taxon>
        <taxon>Craniata</taxon>
        <taxon>Vertebrata</taxon>
        <taxon>Euteleostomi</taxon>
        <taxon>Amphibia</taxon>
        <taxon>Batrachia</taxon>
        <taxon>Caudata</taxon>
        <taxon>Salamandroidea</taxon>
        <taxon>Salamandridae</taxon>
        <taxon>Pleurodelinae</taxon>
        <taxon>Pleurodeles</taxon>
    </lineage>
</organism>
<feature type="compositionally biased region" description="Polar residues" evidence="1">
    <location>
        <begin position="51"/>
        <end position="63"/>
    </location>
</feature>
<dbReference type="AlphaFoldDB" id="A0AAV7UIC0"/>
<evidence type="ECO:0000313" key="2">
    <source>
        <dbReference type="EMBL" id="KAJ1188376.1"/>
    </source>
</evidence>
<accession>A0AAV7UIC0</accession>
<proteinExistence type="predicted"/>
<feature type="region of interest" description="Disordered" evidence="1">
    <location>
        <begin position="1"/>
        <end position="68"/>
    </location>
</feature>